<dbReference type="Pfam" id="PF00440">
    <property type="entry name" value="TetR_N"/>
    <property type="match status" value="1"/>
</dbReference>
<sequence length="201" mass="20589">MSQPENGRRAYHHGNLHQALLDAAAALVAERGPEGFSLLDAARACGVSASAPYKHFADRAALLDALAQRGGALLNERLAAAWDEGKPGPGEAFLRIGHAYLAFAREEPGLYLALFRPGSAPPEPPQPGRSPLGDALAALGVGGAAAGEIALQIWALSHGLASLERAGQLPLPAGRLINTGVGRLLRGFAAEAPPTPPAPAS</sequence>
<evidence type="ECO:0000256" key="2">
    <source>
        <dbReference type="ARBA" id="ARBA00023125"/>
    </source>
</evidence>
<accession>A0A4R5QLV7</accession>
<evidence type="ECO:0000259" key="5">
    <source>
        <dbReference type="PROSITE" id="PS50977"/>
    </source>
</evidence>
<dbReference type="Proteomes" id="UP000295096">
    <property type="component" value="Unassembled WGS sequence"/>
</dbReference>
<dbReference type="Pfam" id="PF13305">
    <property type="entry name" value="TetR_C_33"/>
    <property type="match status" value="1"/>
</dbReference>
<keyword evidence="3" id="KW-0804">Transcription</keyword>
<evidence type="ECO:0000313" key="7">
    <source>
        <dbReference type="Proteomes" id="UP000295096"/>
    </source>
</evidence>
<dbReference type="PROSITE" id="PS50977">
    <property type="entry name" value="HTH_TETR_2"/>
    <property type="match status" value="1"/>
</dbReference>
<evidence type="ECO:0000313" key="6">
    <source>
        <dbReference type="EMBL" id="TDH63868.1"/>
    </source>
</evidence>
<dbReference type="PANTHER" id="PTHR30055">
    <property type="entry name" value="HTH-TYPE TRANSCRIPTIONAL REGULATOR RUTR"/>
    <property type="match status" value="1"/>
</dbReference>
<keyword evidence="7" id="KW-1185">Reference proteome</keyword>
<keyword evidence="1" id="KW-0805">Transcription regulation</keyword>
<dbReference type="OrthoDB" id="7056813at2"/>
<dbReference type="AlphaFoldDB" id="A0A4R5QLV7"/>
<name>A0A4R5QLV7_9PROT</name>
<dbReference type="InterPro" id="IPR009057">
    <property type="entry name" value="Homeodomain-like_sf"/>
</dbReference>
<dbReference type="Gene3D" id="1.10.357.10">
    <property type="entry name" value="Tetracycline Repressor, domain 2"/>
    <property type="match status" value="1"/>
</dbReference>
<dbReference type="PANTHER" id="PTHR30055:SF220">
    <property type="entry name" value="TETR-FAMILY REGULATORY PROTEIN"/>
    <property type="match status" value="1"/>
</dbReference>
<dbReference type="PRINTS" id="PR00455">
    <property type="entry name" value="HTHTETR"/>
</dbReference>
<dbReference type="EMBL" id="SMSJ01000003">
    <property type="protein sequence ID" value="TDH63868.1"/>
    <property type="molecule type" value="Genomic_DNA"/>
</dbReference>
<dbReference type="RefSeq" id="WP_133287148.1">
    <property type="nucleotide sequence ID" value="NZ_SMSJ01000003.1"/>
</dbReference>
<proteinExistence type="predicted"/>
<dbReference type="SUPFAM" id="SSF48498">
    <property type="entry name" value="Tetracyclin repressor-like, C-terminal domain"/>
    <property type="match status" value="1"/>
</dbReference>
<keyword evidence="2 4" id="KW-0238">DNA-binding</keyword>
<gene>
    <name evidence="6" type="ORF">E2C06_03235</name>
</gene>
<dbReference type="InterPro" id="IPR050109">
    <property type="entry name" value="HTH-type_TetR-like_transc_reg"/>
</dbReference>
<dbReference type="GO" id="GO:0000976">
    <property type="term" value="F:transcription cis-regulatory region binding"/>
    <property type="evidence" value="ECO:0007669"/>
    <property type="project" value="TreeGrafter"/>
</dbReference>
<dbReference type="GO" id="GO:0003700">
    <property type="term" value="F:DNA-binding transcription factor activity"/>
    <property type="evidence" value="ECO:0007669"/>
    <property type="project" value="TreeGrafter"/>
</dbReference>
<dbReference type="InterPro" id="IPR036271">
    <property type="entry name" value="Tet_transcr_reg_TetR-rel_C_sf"/>
</dbReference>
<evidence type="ECO:0000256" key="3">
    <source>
        <dbReference type="ARBA" id="ARBA00023163"/>
    </source>
</evidence>
<comment type="caution">
    <text evidence="6">The sequence shown here is derived from an EMBL/GenBank/DDBJ whole genome shotgun (WGS) entry which is preliminary data.</text>
</comment>
<evidence type="ECO:0000256" key="1">
    <source>
        <dbReference type="ARBA" id="ARBA00023015"/>
    </source>
</evidence>
<feature type="domain" description="HTH tetR-type" evidence="5">
    <location>
        <begin position="14"/>
        <end position="74"/>
    </location>
</feature>
<protein>
    <submittedName>
        <fullName evidence="6">TetR/AcrR family transcriptional regulator</fullName>
    </submittedName>
</protein>
<feature type="DNA-binding region" description="H-T-H motif" evidence="4">
    <location>
        <begin position="37"/>
        <end position="56"/>
    </location>
</feature>
<dbReference type="InterPro" id="IPR001647">
    <property type="entry name" value="HTH_TetR"/>
</dbReference>
<organism evidence="6 7">
    <name type="scientific">Dankookia rubra</name>
    <dbReference type="NCBI Taxonomy" id="1442381"/>
    <lineage>
        <taxon>Bacteria</taxon>
        <taxon>Pseudomonadati</taxon>
        <taxon>Pseudomonadota</taxon>
        <taxon>Alphaproteobacteria</taxon>
        <taxon>Acetobacterales</taxon>
        <taxon>Roseomonadaceae</taxon>
        <taxon>Dankookia</taxon>
    </lineage>
</organism>
<evidence type="ECO:0000256" key="4">
    <source>
        <dbReference type="PROSITE-ProRule" id="PRU00335"/>
    </source>
</evidence>
<dbReference type="InterPro" id="IPR025996">
    <property type="entry name" value="MT1864/Rv1816-like_C"/>
</dbReference>
<reference evidence="6 7" key="1">
    <citation type="journal article" date="2016" name="J. Microbiol.">
        <title>Dankookia rubra gen. nov., sp. nov., an alphaproteobacterium isolated from sediment of a shallow stream.</title>
        <authorList>
            <person name="Kim W.H."/>
            <person name="Kim D.H."/>
            <person name="Kang K."/>
            <person name="Ahn T.Y."/>
        </authorList>
    </citation>
    <scope>NUCLEOTIDE SEQUENCE [LARGE SCALE GENOMIC DNA]</scope>
    <source>
        <strain evidence="6 7">JCM30602</strain>
    </source>
</reference>
<dbReference type="SUPFAM" id="SSF46689">
    <property type="entry name" value="Homeodomain-like"/>
    <property type="match status" value="1"/>
</dbReference>